<dbReference type="PANTHER" id="PTHR48407">
    <property type="entry name" value="CRANIOFACIAL DEVELOPMENT PROTEIN 1"/>
    <property type="match status" value="1"/>
</dbReference>
<accession>W6QMC5</accession>
<evidence type="ECO:0000256" key="3">
    <source>
        <dbReference type="SAM" id="MobiDB-lite"/>
    </source>
</evidence>
<evidence type="ECO:0000256" key="1">
    <source>
        <dbReference type="ARBA" id="ARBA00010465"/>
    </source>
</evidence>
<keyword evidence="6" id="KW-1185">Reference proteome</keyword>
<dbReference type="STRING" id="1365484.W6QMC5"/>
<organism evidence="5 6">
    <name type="scientific">Penicillium roqueforti (strain FM164)</name>
    <dbReference type="NCBI Taxonomy" id="1365484"/>
    <lineage>
        <taxon>Eukaryota</taxon>
        <taxon>Fungi</taxon>
        <taxon>Dikarya</taxon>
        <taxon>Ascomycota</taxon>
        <taxon>Pezizomycotina</taxon>
        <taxon>Eurotiomycetes</taxon>
        <taxon>Eurotiomycetidae</taxon>
        <taxon>Eurotiales</taxon>
        <taxon>Aspergillaceae</taxon>
        <taxon>Penicillium</taxon>
    </lineage>
</organism>
<dbReference type="OMA" id="FLANRIM"/>
<evidence type="ECO:0000313" key="6">
    <source>
        <dbReference type="Proteomes" id="UP000030686"/>
    </source>
</evidence>
<gene>
    <name evidence="5" type="ORF">PROQFM164_S08g000064</name>
</gene>
<dbReference type="PANTHER" id="PTHR48407:SF1">
    <property type="entry name" value="CRANIOFACIAL DEVELOPMENT PROTEIN 1"/>
    <property type="match status" value="1"/>
</dbReference>
<dbReference type="GO" id="GO:0000812">
    <property type="term" value="C:Swr1 complex"/>
    <property type="evidence" value="ECO:0007669"/>
    <property type="project" value="TreeGrafter"/>
</dbReference>
<dbReference type="OrthoDB" id="445677at2759"/>
<feature type="compositionally biased region" description="Polar residues" evidence="3">
    <location>
        <begin position="412"/>
        <end position="430"/>
    </location>
</feature>
<dbReference type="Pfam" id="PF07572">
    <property type="entry name" value="BCNT"/>
    <property type="match status" value="1"/>
</dbReference>
<feature type="compositionally biased region" description="Acidic residues" evidence="3">
    <location>
        <begin position="286"/>
        <end position="304"/>
    </location>
</feature>
<feature type="compositionally biased region" description="Basic and acidic residues" evidence="3">
    <location>
        <begin position="331"/>
        <end position="341"/>
    </location>
</feature>
<dbReference type="AlphaFoldDB" id="W6QMC5"/>
<feature type="domain" description="BCNT-C" evidence="4">
    <location>
        <begin position="534"/>
        <end position="614"/>
    </location>
</feature>
<comment type="similarity">
    <text evidence="1">Belongs to the SWC5 family.</text>
</comment>
<feature type="region of interest" description="Disordered" evidence="3">
    <location>
        <begin position="286"/>
        <end position="459"/>
    </location>
</feature>
<dbReference type="PROSITE" id="PS51279">
    <property type="entry name" value="BCNT_C"/>
    <property type="match status" value="1"/>
</dbReference>
<feature type="region of interest" description="Disordered" evidence="3">
    <location>
        <begin position="1"/>
        <end position="40"/>
    </location>
</feature>
<feature type="compositionally biased region" description="Basic and acidic residues" evidence="3">
    <location>
        <begin position="450"/>
        <end position="459"/>
    </location>
</feature>
<dbReference type="EMBL" id="HG792022">
    <property type="protein sequence ID" value="CDM38013.1"/>
    <property type="molecule type" value="Genomic_DNA"/>
</dbReference>
<feature type="compositionally biased region" description="Acidic residues" evidence="3">
    <location>
        <begin position="357"/>
        <end position="370"/>
    </location>
</feature>
<dbReference type="InterPro" id="IPR011421">
    <property type="entry name" value="BCNT-C"/>
</dbReference>
<dbReference type="Proteomes" id="UP000030686">
    <property type="component" value="Unassembled WGS sequence"/>
</dbReference>
<name>W6QMC5_PENRF</name>
<evidence type="ECO:0000256" key="2">
    <source>
        <dbReference type="ARBA" id="ARBA00019138"/>
    </source>
</evidence>
<reference evidence="5" key="1">
    <citation type="journal article" date="2014" name="Nat. Commun.">
        <title>Multiple recent horizontal transfers of a large genomic region in cheese making fungi.</title>
        <authorList>
            <person name="Cheeseman K."/>
            <person name="Ropars J."/>
            <person name="Renault P."/>
            <person name="Dupont J."/>
            <person name="Gouzy J."/>
            <person name="Branca A."/>
            <person name="Abraham A.L."/>
            <person name="Ceppi M."/>
            <person name="Conseiller E."/>
            <person name="Debuchy R."/>
            <person name="Malagnac F."/>
            <person name="Goarin A."/>
            <person name="Silar P."/>
            <person name="Lacoste S."/>
            <person name="Sallet E."/>
            <person name="Bensimon A."/>
            <person name="Giraud T."/>
            <person name="Brygoo Y."/>
        </authorList>
    </citation>
    <scope>NUCLEOTIDE SEQUENCE [LARGE SCALE GENOMIC DNA]</scope>
    <source>
        <strain evidence="5">FM164</strain>
    </source>
</reference>
<protein>
    <recommendedName>
        <fullName evidence="2">SWR1-complex protein 5</fullName>
    </recommendedName>
</protein>
<evidence type="ECO:0000259" key="4">
    <source>
        <dbReference type="PROSITE" id="PS51279"/>
    </source>
</evidence>
<sequence length="614" mass="67974">MKEQAVPPTGPAGPGGSTAQRRRQDDWRSRRNPIAPTAPTFLANRIMELMSQAIQRQVDQEGMRPSAARDARVTELTLLAVQAQMVHEFGALHGAANGDQAARGEQLARVRGQGGPLRVRGSRYDRGGSGRGRSRGTYRDTYRDTYRVAHRGAHRGTYRAANRAAHRGVHRGHAVHGTAAGDANQQNLVAREVVPEPVVNAESNWWAAPQTGLEEIEVNGDDIHSCDTAYGRNSSFYLVAPCPKDLDHLSISPVKQKRLTMANATLPENLDLDEEDYDSAEDEDFHLDAAPDDSDLSSDPDEAAEPVKKKRKTDTQSQIPKDAELDSGDEATIRKAREKKDKKAKGKKAKGKHARDSDEDDGDIDLDDNEGGTGGFVRTRAMKQHIQEEQRKPLARIDGATVDVDALWEQMNAPQTHTGLQPPQTQQISESDQEPEPTGETKGQDQGAEDAEHKIGHTVHADQMIKIKRTYKFAGEWITEEKVVPKHSAEAKAFLSSGENVEYTDEDAAAANAARNLRRPLRKISRFDPNPTGTIKKSWEKQLVTDDKDARGPKINTVEKSRLDWASYVDSAGIKDELRTHSKAKEGYIGRMDFLGRVEDKREDERRAARLKGI</sequence>
<feature type="compositionally biased region" description="Basic residues" evidence="3">
    <location>
        <begin position="342"/>
        <end position="353"/>
    </location>
</feature>
<evidence type="ECO:0000313" key="5">
    <source>
        <dbReference type="EMBL" id="CDM38013.1"/>
    </source>
</evidence>
<dbReference type="InterPro" id="IPR027124">
    <property type="entry name" value="Swc5/CFDP1/2"/>
</dbReference>
<proteinExistence type="inferred from homology"/>
<feature type="region of interest" description="Disordered" evidence="3">
    <location>
        <begin position="109"/>
        <end position="138"/>
    </location>
</feature>